<accession>A0A918C3T0</accession>
<reference evidence="2" key="2">
    <citation type="submission" date="2020-09" db="EMBL/GenBank/DDBJ databases">
        <authorList>
            <person name="Sun Q."/>
            <person name="Ohkuma M."/>
        </authorList>
    </citation>
    <scope>NUCLEOTIDE SEQUENCE</scope>
    <source>
        <strain evidence="2">JCM 31311</strain>
    </source>
</reference>
<sequence length="167" mass="18151">MKKSLAVLCTLPLLSGLALAATPSPDAKALAVLKQDGVLCYSAIITVNDKTDDALSKQAEAIMLKTFNGLYLKATQYDAADTCDRELIYTFEVDAAGPPTIYTDDLKLHTYVAVDGETSLPSATIWSDGYWGGNAAVWKPATYIKKMQDHLVTMMGQFATDYRSLNK</sequence>
<feature type="chain" id="PRO_5037116059" evidence="1">
    <location>
        <begin position="21"/>
        <end position="167"/>
    </location>
</feature>
<organism evidence="2 3">
    <name type="scientific">Deinococcus ruber</name>
    <dbReference type="NCBI Taxonomy" id="1848197"/>
    <lineage>
        <taxon>Bacteria</taxon>
        <taxon>Thermotogati</taxon>
        <taxon>Deinococcota</taxon>
        <taxon>Deinococci</taxon>
        <taxon>Deinococcales</taxon>
        <taxon>Deinococcaceae</taxon>
        <taxon>Deinococcus</taxon>
    </lineage>
</organism>
<evidence type="ECO:0000313" key="3">
    <source>
        <dbReference type="Proteomes" id="UP000603865"/>
    </source>
</evidence>
<keyword evidence="3" id="KW-1185">Reference proteome</keyword>
<name>A0A918C3T0_9DEIO</name>
<reference evidence="2" key="1">
    <citation type="journal article" date="2014" name="Int. J. Syst. Evol. Microbiol.">
        <title>Complete genome sequence of Corynebacterium casei LMG S-19264T (=DSM 44701T), isolated from a smear-ripened cheese.</title>
        <authorList>
            <consortium name="US DOE Joint Genome Institute (JGI-PGF)"/>
            <person name="Walter F."/>
            <person name="Albersmeier A."/>
            <person name="Kalinowski J."/>
            <person name="Ruckert C."/>
        </authorList>
    </citation>
    <scope>NUCLEOTIDE SEQUENCE</scope>
    <source>
        <strain evidence="2">JCM 31311</strain>
    </source>
</reference>
<proteinExistence type="predicted"/>
<dbReference type="AlphaFoldDB" id="A0A918C3T0"/>
<feature type="signal peptide" evidence="1">
    <location>
        <begin position="1"/>
        <end position="20"/>
    </location>
</feature>
<gene>
    <name evidence="2" type="ORF">GCM10008957_16650</name>
</gene>
<protein>
    <submittedName>
        <fullName evidence="2">Uncharacterized protein</fullName>
    </submittedName>
</protein>
<dbReference type="EMBL" id="BMQL01000007">
    <property type="protein sequence ID" value="GGR04471.1"/>
    <property type="molecule type" value="Genomic_DNA"/>
</dbReference>
<dbReference type="RefSeq" id="WP_189089284.1">
    <property type="nucleotide sequence ID" value="NZ_BMQL01000007.1"/>
</dbReference>
<keyword evidence="1" id="KW-0732">Signal</keyword>
<comment type="caution">
    <text evidence="2">The sequence shown here is derived from an EMBL/GenBank/DDBJ whole genome shotgun (WGS) entry which is preliminary data.</text>
</comment>
<evidence type="ECO:0000313" key="2">
    <source>
        <dbReference type="EMBL" id="GGR04471.1"/>
    </source>
</evidence>
<evidence type="ECO:0000256" key="1">
    <source>
        <dbReference type="SAM" id="SignalP"/>
    </source>
</evidence>
<dbReference type="Proteomes" id="UP000603865">
    <property type="component" value="Unassembled WGS sequence"/>
</dbReference>